<evidence type="ECO:0000256" key="2">
    <source>
        <dbReference type="ARBA" id="ARBA00022692"/>
    </source>
</evidence>
<dbReference type="Proteomes" id="UP001152747">
    <property type="component" value="Unassembled WGS sequence"/>
</dbReference>
<evidence type="ECO:0000313" key="11">
    <source>
        <dbReference type="EMBL" id="CAI5456302.1"/>
    </source>
</evidence>
<feature type="signal peptide" evidence="9">
    <location>
        <begin position="1"/>
        <end position="17"/>
    </location>
</feature>
<dbReference type="PANTHER" id="PTHR11506:SF35">
    <property type="entry name" value="LYSOSOME-ASSOCIATED MEMBRANE GLYCOPROTEIN 5"/>
    <property type="match status" value="1"/>
</dbReference>
<keyword evidence="5 7" id="KW-0472">Membrane</keyword>
<dbReference type="PRINTS" id="PR00336">
    <property type="entry name" value="LYSASSOCTDMP"/>
</dbReference>
<comment type="subcellular location">
    <subcellularLocation>
        <location evidence="1">Cell membrane</location>
        <topology evidence="1">Single-pass type I membrane protein</topology>
    </subcellularLocation>
    <subcellularLocation>
        <location evidence="7">Membrane</location>
        <topology evidence="7">Single-pass type I membrane protein</topology>
    </subcellularLocation>
</comment>
<dbReference type="GO" id="GO:0031902">
    <property type="term" value="C:late endosome membrane"/>
    <property type="evidence" value="ECO:0007669"/>
    <property type="project" value="TreeGrafter"/>
</dbReference>
<evidence type="ECO:0000256" key="7">
    <source>
        <dbReference type="PROSITE-ProRule" id="PRU00740"/>
    </source>
</evidence>
<evidence type="ECO:0000256" key="6">
    <source>
        <dbReference type="ARBA" id="ARBA00023180"/>
    </source>
</evidence>
<evidence type="ECO:0000313" key="12">
    <source>
        <dbReference type="Proteomes" id="UP001152747"/>
    </source>
</evidence>
<dbReference type="InterPro" id="IPR048524">
    <property type="entry name" value="Lamp2-like_TM"/>
</dbReference>
<keyword evidence="3 9" id="KW-0732">Signal</keyword>
<comment type="caution">
    <text evidence="7">Lacks conserved residue(s) required for the propagation of feature annotation.</text>
</comment>
<evidence type="ECO:0000256" key="5">
    <source>
        <dbReference type="ARBA" id="ARBA00023136"/>
    </source>
</evidence>
<evidence type="ECO:0000256" key="4">
    <source>
        <dbReference type="ARBA" id="ARBA00022989"/>
    </source>
</evidence>
<feature type="chain" id="PRO_5040366855" description="Lysosome-associated membrane glycoprotein 2-like transmembrane domain-containing protein" evidence="9">
    <location>
        <begin position="18"/>
        <end position="434"/>
    </location>
</feature>
<keyword evidence="2 7" id="KW-0812">Transmembrane</keyword>
<gene>
    <name evidence="11" type="ORF">CAMP_LOCUS18939</name>
</gene>
<evidence type="ECO:0000256" key="3">
    <source>
        <dbReference type="ARBA" id="ARBA00022729"/>
    </source>
</evidence>
<evidence type="ECO:0000256" key="8">
    <source>
        <dbReference type="SAM" id="Phobius"/>
    </source>
</evidence>
<comment type="similarity">
    <text evidence="7">Belongs to the LAMP family.</text>
</comment>
<comment type="caution">
    <text evidence="11">The sequence shown here is derived from an EMBL/GenBank/DDBJ whole genome shotgun (WGS) entry which is preliminary data.</text>
</comment>
<name>A0A9P1J4S9_9PELO</name>
<feature type="domain" description="Lysosome-associated membrane glycoprotein 2-like transmembrane" evidence="10">
    <location>
        <begin position="201"/>
        <end position="227"/>
    </location>
</feature>
<dbReference type="Pfam" id="PF21222">
    <property type="entry name" value="Lamp2_2nd"/>
    <property type="match status" value="1"/>
</dbReference>
<evidence type="ECO:0000256" key="9">
    <source>
        <dbReference type="SAM" id="SignalP"/>
    </source>
</evidence>
<reference evidence="11" key="1">
    <citation type="submission" date="2022-11" db="EMBL/GenBank/DDBJ databases">
        <authorList>
            <person name="Kikuchi T."/>
        </authorList>
    </citation>
    <scope>NUCLEOTIDE SEQUENCE</scope>
    <source>
        <strain evidence="11">PS1010</strain>
    </source>
</reference>
<keyword evidence="4 8" id="KW-1133">Transmembrane helix</keyword>
<dbReference type="EMBL" id="CANHGI010000006">
    <property type="protein sequence ID" value="CAI5456302.1"/>
    <property type="molecule type" value="Genomic_DNA"/>
</dbReference>
<dbReference type="Gene3D" id="2.40.160.110">
    <property type="match status" value="2"/>
</dbReference>
<dbReference type="GO" id="GO:0005765">
    <property type="term" value="C:lysosomal membrane"/>
    <property type="evidence" value="ECO:0007669"/>
    <property type="project" value="TreeGrafter"/>
</dbReference>
<keyword evidence="6" id="KW-0325">Glycoprotein</keyword>
<evidence type="ECO:0000256" key="1">
    <source>
        <dbReference type="ARBA" id="ARBA00004251"/>
    </source>
</evidence>
<dbReference type="GO" id="GO:0005886">
    <property type="term" value="C:plasma membrane"/>
    <property type="evidence" value="ECO:0007669"/>
    <property type="project" value="TreeGrafter"/>
</dbReference>
<organism evidence="11 12">
    <name type="scientific">Caenorhabditis angaria</name>
    <dbReference type="NCBI Taxonomy" id="860376"/>
    <lineage>
        <taxon>Eukaryota</taxon>
        <taxon>Metazoa</taxon>
        <taxon>Ecdysozoa</taxon>
        <taxon>Nematoda</taxon>
        <taxon>Chromadorea</taxon>
        <taxon>Rhabditida</taxon>
        <taxon>Rhabditina</taxon>
        <taxon>Rhabditomorpha</taxon>
        <taxon>Rhabditoidea</taxon>
        <taxon>Rhabditidae</taxon>
        <taxon>Peloderinae</taxon>
        <taxon>Caenorhabditis</taxon>
    </lineage>
</organism>
<dbReference type="PROSITE" id="PS51407">
    <property type="entry name" value="LAMP_3"/>
    <property type="match status" value="1"/>
</dbReference>
<dbReference type="GO" id="GO:0072594">
    <property type="term" value="P:establishment of protein localization to organelle"/>
    <property type="evidence" value="ECO:0007669"/>
    <property type="project" value="TreeGrafter"/>
</dbReference>
<dbReference type="PANTHER" id="PTHR11506">
    <property type="entry name" value="LYSOSOME-ASSOCIATED MEMBRANE GLYCOPROTEIN"/>
    <property type="match status" value="1"/>
</dbReference>
<feature type="transmembrane region" description="Helical" evidence="8">
    <location>
        <begin position="397"/>
        <end position="419"/>
    </location>
</feature>
<feature type="transmembrane region" description="Helical" evidence="8">
    <location>
        <begin position="200"/>
        <end position="222"/>
    </location>
</feature>
<dbReference type="InterPro" id="IPR002000">
    <property type="entry name" value="Lysosome-assoc_membr_glycop"/>
</dbReference>
<evidence type="ECO:0000259" key="10">
    <source>
        <dbReference type="Pfam" id="PF21222"/>
    </source>
</evidence>
<protein>
    <recommendedName>
        <fullName evidence="10">Lysosome-associated membrane glycoprotein 2-like transmembrane domain-containing protein</fullName>
    </recommendedName>
</protein>
<dbReference type="AlphaFoldDB" id="A0A9P1J4S9"/>
<dbReference type="OrthoDB" id="6232933at2759"/>
<keyword evidence="12" id="KW-1185">Reference proteome</keyword>
<proteinExistence type="inferred from homology"/>
<accession>A0A9P1J4S9</accession>
<sequence length="434" mass="47955">MMSKLVVLLAVLAAVNASASHFYVSNNNTGSTCVIFDGEFKFNLVFPNSTEKYTAVINETLEVDGDCNAVIESQAAQTLTVNFNPDQQSSIHSKDWQLEIVFGSTTNEAFKIKDFTLKSQITDTIPLFATFKADPKSLGDVFATGNSGYKCSVATLGLVGGGSIEVSGANVIAFASLNGTEFPAQQTYDVCFLDSRTSDVVPIVVGACLAGLVVVVLVAYLIGRARAKRQVQDEKGDTCLIMDGDFKFYLQITHMNETKEYNVSMQEIKYVSGKCGEDLNYLSVEFEPTDHQNDSSWKVWFYFDKPDNETYSLANYSLSVTPTNTIPTSVVFQQNKTHNEIFTSENHDFKCSTVNLELEGNSRIEIKNAKIILNAHSKQEFDVCSRDVYRHSSTEKIVIIVVVIVALIVLFFAGLASVYHHVKLRRQAAYPAIN</sequence>